<dbReference type="Pfam" id="PF00753">
    <property type="entry name" value="Lactamase_B"/>
    <property type="match status" value="1"/>
</dbReference>
<keyword evidence="8" id="KW-0460">Magnesium</keyword>
<comment type="subcellular location">
    <subcellularLocation>
        <location evidence="2">Cytoplasm</location>
    </subcellularLocation>
</comment>
<dbReference type="PANTHER" id="PTHR46018">
    <property type="entry name" value="ZINC PHOSPHODIESTERASE ELAC PROTEIN 1"/>
    <property type="match status" value="1"/>
</dbReference>
<dbReference type="SUPFAM" id="SSF51206">
    <property type="entry name" value="cAMP-binding domain-like"/>
    <property type="match status" value="1"/>
</dbReference>
<dbReference type="EMBL" id="HBHQ01021382">
    <property type="protein sequence ID" value="CAD9822596.1"/>
    <property type="molecule type" value="Transcribed_RNA"/>
</dbReference>
<comment type="similarity">
    <text evidence="9">Belongs to the metallo-beta-lactamase superfamily. cNMP phosphodiesterase family.</text>
</comment>
<evidence type="ECO:0000256" key="6">
    <source>
        <dbReference type="ARBA" id="ARBA00022741"/>
    </source>
</evidence>
<feature type="compositionally biased region" description="Acidic residues" evidence="10">
    <location>
        <begin position="477"/>
        <end position="494"/>
    </location>
</feature>
<feature type="region of interest" description="Disordered" evidence="10">
    <location>
        <begin position="1207"/>
        <end position="1258"/>
    </location>
</feature>
<dbReference type="FunFam" id="3.60.15.10:FF:000029">
    <property type="entry name" value="Cyclic nucleotide-binding domain protein"/>
    <property type="match status" value="1"/>
</dbReference>
<dbReference type="GO" id="GO:0005829">
    <property type="term" value="C:cytosol"/>
    <property type="evidence" value="ECO:0007669"/>
    <property type="project" value="UniProtKB-ARBA"/>
</dbReference>
<feature type="compositionally biased region" description="Polar residues" evidence="10">
    <location>
        <begin position="91"/>
        <end position="102"/>
    </location>
</feature>
<accession>A0A7S2XRH7</accession>
<dbReference type="Gene3D" id="3.60.15.10">
    <property type="entry name" value="Ribonuclease Z/Hydroxyacylglutathione hydrolase-like"/>
    <property type="match status" value="1"/>
</dbReference>
<comment type="cofactor">
    <cofactor evidence="1">
        <name>Mg(2+)</name>
        <dbReference type="ChEBI" id="CHEBI:18420"/>
    </cofactor>
</comment>
<dbReference type="PANTHER" id="PTHR46018:SF2">
    <property type="entry name" value="ZINC PHOSPHODIESTERASE ELAC PROTEIN 1"/>
    <property type="match status" value="1"/>
</dbReference>
<organism evidence="12">
    <name type="scientific">Attheya septentrionalis</name>
    <dbReference type="NCBI Taxonomy" id="420275"/>
    <lineage>
        <taxon>Eukaryota</taxon>
        <taxon>Sar</taxon>
        <taxon>Stramenopiles</taxon>
        <taxon>Ochrophyta</taxon>
        <taxon>Bacillariophyta</taxon>
        <taxon>Coscinodiscophyceae</taxon>
        <taxon>Chaetocerotophycidae</taxon>
        <taxon>Chaetocerotales</taxon>
        <taxon>Attheyaceae</taxon>
        <taxon>Attheya</taxon>
    </lineage>
</organism>
<dbReference type="GO" id="GO:0005634">
    <property type="term" value="C:nucleus"/>
    <property type="evidence" value="ECO:0007669"/>
    <property type="project" value="TreeGrafter"/>
</dbReference>
<feature type="compositionally biased region" description="Low complexity" evidence="10">
    <location>
        <begin position="18"/>
        <end position="42"/>
    </location>
</feature>
<keyword evidence="5" id="KW-0677">Repeat</keyword>
<dbReference type="SUPFAM" id="SSF56281">
    <property type="entry name" value="Metallo-hydrolase/oxidoreductase"/>
    <property type="match status" value="1"/>
</dbReference>
<dbReference type="InterPro" id="IPR001279">
    <property type="entry name" value="Metallo-B-lactamas"/>
</dbReference>
<evidence type="ECO:0000256" key="4">
    <source>
        <dbReference type="ARBA" id="ARBA00022723"/>
    </source>
</evidence>
<sequence>MKNPFKSSKRKEGKVRTGSSKSSDVSNSSSNSSKGKSASVQSTRTPQHAKKSLASSSVKSAPNRSESMTNSENGVGSGSNGSYSNGSPSSAKTETALNSKTKPQNEESGKDASALLSANAESKPTDIFPTGTHDANSDHFISQEPKLYLELNPTEIFDEPVVMKSYNSIPVLEMTRLPRGGVSFETEAVGRVQFGIPPETIKDSMRLGLGIPAVYIVPVERFCREMGPALGVNLAEFEFPAYFNYFVQNKRCTLIVDSTQAELNIRKVFSETLLGPAQFRQEKDPIQFEEEDFAPDFPRDAIPNFPKELKHFRIMPDGKELVLETLLSFCHFETPGESGILTNLGVPPVVEEEETTKDNERAPGQNSFVVDEEQAMLQLETEMNGSREPSKSWDYSQAKWIGEVATVYPPDATQEEINAKSTKRVEIFKMPGGTEYIMHDINEANIIVGRARFSGHVRVSESMSVDGFGGKPLNVEQSDDDEEENSDDEDESDESGTIPQAVLPPTFHPPSFGVTVLGNSHGFDKSGSVSGYVLWINGRGVMIDPPPYSSATLEREGIRPRTIVGIILTHCHADHDAGAFQKVLTGSPVVVITTPTIYKSFIRKYAALSALSPALLRHSHRHKPAIIGLPLRFQGATFHFTYTLHTIPCVGFRVEWRGRSMVFTGDHFNSPPAIDKLQEQGVLSKARADDLRHLPLQETDLLLHESGAPPIHTPLDVLLKLPPNVKKRLYVVHTSALPPGCELKAAPTGTAGTIRLDEITKPSSTLKQMLKGSSINENLPVVNNEEGGSYNSSWAWSEYSPSESTNFDSSANLDGITRNNYSSRPLPREVSGRFRDPPLVSLRPTSSTDAWFILNLLSSVPFLSSLSYSSTMEVLETARVDAFCINDIVVPSSRRNDVLCVVWEGTCMEREVSNKVSSESPSKTASNIRTSTLDDIGHGKHKPFSELDAQSKRNSGAVWHAGDWTGPRSLQPAKKLSGQSELSATHDIVAMSSQGVKAITIEFTNLHAILKSGSSLYRKYLARQKQCKESTLRVMDLLDSNSAMRKLSAVQKRHLESLAVGPVSFAPGERLWQVGQPVDKAFILVEGTAAFLPKRRNTGQVRYRRTSGISTADASLKEEDSFMPESRRSKGEDMEMDAMDVIYQFADKDSDDAMSTTSSLGIDMGSHHEVNNSIDGHLAPDSHDFARLSDGLQKRAESMKTTRTFSYKDAPCTGEDDDNYLKGENSDDMGLDESKNETLSLDDPSVQPYSVQKRRASRDRHTNKVLGRLFARRSYSSGLVFSRGHFFGDVSKMVEGLLLSGNDSGILQSPDDGGTSYGFGENPESMANRNTSIGKLVIQEKEGDNGVAHNSTLAAGSDGCIVLYFPKESLIPFLDDYPGFLLSLLGTQVVV</sequence>
<gene>
    <name evidence="12" type="ORF">ASEP1449_LOCUS14430</name>
</gene>
<evidence type="ECO:0000256" key="3">
    <source>
        <dbReference type="ARBA" id="ARBA00022490"/>
    </source>
</evidence>
<keyword evidence="4" id="KW-0479">Metal-binding</keyword>
<evidence type="ECO:0000256" key="1">
    <source>
        <dbReference type="ARBA" id="ARBA00001946"/>
    </source>
</evidence>
<name>A0A7S2XRH7_9STRA</name>
<feature type="compositionally biased region" description="Low complexity" evidence="10">
    <location>
        <begin position="52"/>
        <end position="61"/>
    </location>
</feature>
<feature type="region of interest" description="Disordered" evidence="10">
    <location>
        <begin position="462"/>
        <end position="504"/>
    </location>
</feature>
<protein>
    <recommendedName>
        <fullName evidence="11">Metallo-beta-lactamase domain-containing protein</fullName>
    </recommendedName>
</protein>
<evidence type="ECO:0000256" key="7">
    <source>
        <dbReference type="ARBA" id="ARBA00022801"/>
    </source>
</evidence>
<dbReference type="SMART" id="SM00849">
    <property type="entry name" value="Lactamase_B"/>
    <property type="match status" value="1"/>
</dbReference>
<feature type="region of interest" description="Disordered" evidence="10">
    <location>
        <begin position="1"/>
        <end position="112"/>
    </location>
</feature>
<dbReference type="InterPro" id="IPR036866">
    <property type="entry name" value="RibonucZ/Hydroxyglut_hydro"/>
</dbReference>
<keyword evidence="7" id="KW-0378">Hydrolase</keyword>
<dbReference type="GO" id="GO:0000166">
    <property type="term" value="F:nucleotide binding"/>
    <property type="evidence" value="ECO:0007669"/>
    <property type="project" value="UniProtKB-KW"/>
</dbReference>
<dbReference type="GO" id="GO:0046872">
    <property type="term" value="F:metal ion binding"/>
    <property type="evidence" value="ECO:0007669"/>
    <property type="project" value="UniProtKB-KW"/>
</dbReference>
<evidence type="ECO:0000256" key="9">
    <source>
        <dbReference type="ARBA" id="ARBA00061002"/>
    </source>
</evidence>
<feature type="domain" description="Metallo-beta-lactamase" evidence="11">
    <location>
        <begin position="528"/>
        <end position="712"/>
    </location>
</feature>
<dbReference type="InterPro" id="IPR018490">
    <property type="entry name" value="cNMP-bd_dom_sf"/>
</dbReference>
<keyword evidence="3" id="KW-0963">Cytoplasm</keyword>
<proteinExistence type="inferred from homology"/>
<evidence type="ECO:0000256" key="8">
    <source>
        <dbReference type="ARBA" id="ARBA00022842"/>
    </source>
</evidence>
<evidence type="ECO:0000256" key="10">
    <source>
        <dbReference type="SAM" id="MobiDB-lite"/>
    </source>
</evidence>
<reference evidence="12" key="1">
    <citation type="submission" date="2021-01" db="EMBL/GenBank/DDBJ databases">
        <authorList>
            <person name="Corre E."/>
            <person name="Pelletier E."/>
            <person name="Niang G."/>
            <person name="Scheremetjew M."/>
            <person name="Finn R."/>
            <person name="Kale V."/>
            <person name="Holt S."/>
            <person name="Cochrane G."/>
            <person name="Meng A."/>
            <person name="Brown T."/>
            <person name="Cohen L."/>
        </authorList>
    </citation>
    <scope>NUCLEOTIDE SEQUENCE</scope>
    <source>
        <strain evidence="12">CCMP2084</strain>
    </source>
</reference>
<feature type="compositionally biased region" description="Low complexity" evidence="10">
    <location>
        <begin position="70"/>
        <end position="90"/>
    </location>
</feature>
<evidence type="ECO:0000313" key="12">
    <source>
        <dbReference type="EMBL" id="CAD9822596.1"/>
    </source>
</evidence>
<evidence type="ECO:0000259" key="11">
    <source>
        <dbReference type="SMART" id="SM00849"/>
    </source>
</evidence>
<keyword evidence="6" id="KW-0547">Nucleotide-binding</keyword>
<evidence type="ECO:0000256" key="5">
    <source>
        <dbReference type="ARBA" id="ARBA00022737"/>
    </source>
</evidence>
<evidence type="ECO:0000256" key="2">
    <source>
        <dbReference type="ARBA" id="ARBA00004496"/>
    </source>
</evidence>
<dbReference type="GO" id="GO:0042781">
    <property type="term" value="F:3'-tRNA processing endoribonuclease activity"/>
    <property type="evidence" value="ECO:0007669"/>
    <property type="project" value="TreeGrafter"/>
</dbReference>